<keyword evidence="10" id="KW-1185">Reference proteome</keyword>
<dbReference type="InterPro" id="IPR012430">
    <property type="entry name" value="TMEM43_fam"/>
</dbReference>
<dbReference type="EMBL" id="CP041742">
    <property type="protein sequence ID" value="QDQ73372.1"/>
    <property type="molecule type" value="Genomic_DNA"/>
</dbReference>
<protein>
    <recommendedName>
        <fullName evidence="11">DUF3750 domain-containing protein</fullName>
    </recommendedName>
</protein>
<keyword evidence="3 7" id="KW-0812">Transmembrane</keyword>
<comment type="subcellular location">
    <subcellularLocation>
        <location evidence="1">Endomembrane system</location>
        <topology evidence="1">Multi-pass membrane protein</topology>
    </subcellularLocation>
    <subcellularLocation>
        <location evidence="2">Endoplasmic reticulum membrane</location>
    </subcellularLocation>
</comment>
<evidence type="ECO:0000256" key="2">
    <source>
        <dbReference type="ARBA" id="ARBA00004586"/>
    </source>
</evidence>
<feature type="chain" id="PRO_5021906024" description="DUF3750 domain-containing protein" evidence="8">
    <location>
        <begin position="19"/>
        <end position="232"/>
    </location>
</feature>
<keyword evidence="8" id="KW-0732">Signal</keyword>
<keyword evidence="5 7" id="KW-1133">Transmembrane helix</keyword>
<dbReference type="GO" id="GO:0012505">
    <property type="term" value="C:endomembrane system"/>
    <property type="evidence" value="ECO:0007669"/>
    <property type="project" value="UniProtKB-SubCell"/>
</dbReference>
<evidence type="ECO:0000313" key="9">
    <source>
        <dbReference type="EMBL" id="QDQ73372.1"/>
    </source>
</evidence>
<keyword evidence="4" id="KW-0256">Endoplasmic reticulum</keyword>
<proteinExistence type="predicted"/>
<dbReference type="PANTHER" id="PTHR13416:SF2">
    <property type="entry name" value="TRANSMEMBRANE PROTEIN 43"/>
    <property type="match status" value="1"/>
</dbReference>
<feature type="transmembrane region" description="Helical" evidence="7">
    <location>
        <begin position="209"/>
        <end position="227"/>
    </location>
</feature>
<dbReference type="Proteomes" id="UP000315891">
    <property type="component" value="Chromosome"/>
</dbReference>
<accession>A0A516V4B0</accession>
<dbReference type="Pfam" id="PF07787">
    <property type="entry name" value="TMEM43"/>
    <property type="match status" value="1"/>
</dbReference>
<dbReference type="GO" id="GO:0071763">
    <property type="term" value="P:nuclear membrane organization"/>
    <property type="evidence" value="ECO:0007669"/>
    <property type="project" value="TreeGrafter"/>
</dbReference>
<sequence length="232" mass="25515">MKFASLPLLLALAGGAHAQDAVHPQGQPTSAHPPRDAAFGVTARGFGLQRQVEMLQWRRFGPGYRKEWSEQPIDSTGYAKEYRNPAAFPIETRYWIATDAMLDGKAIDDDVLKEFGQWHDFRPSFSALPANLAATFQPEGDGLGTADNPLDPQVGDLRVHWRELELPPLQGKVALQGGVWIPASDAVPESVVAASDTVADATSAKPDRWILWLVVAVVLVISGAWWLRRRRS</sequence>
<evidence type="ECO:0000256" key="7">
    <source>
        <dbReference type="SAM" id="Phobius"/>
    </source>
</evidence>
<dbReference type="GO" id="GO:0006629">
    <property type="term" value="P:lipid metabolic process"/>
    <property type="evidence" value="ECO:0007669"/>
    <property type="project" value="TreeGrafter"/>
</dbReference>
<organism evidence="9 10">
    <name type="scientific">Pseudoluteimonas lycopersici</name>
    <dbReference type="NCBI Taxonomy" id="1324796"/>
    <lineage>
        <taxon>Bacteria</taxon>
        <taxon>Pseudomonadati</taxon>
        <taxon>Pseudomonadota</taxon>
        <taxon>Gammaproteobacteria</taxon>
        <taxon>Lysobacterales</taxon>
        <taxon>Lysobacteraceae</taxon>
        <taxon>Pseudoluteimonas</taxon>
    </lineage>
</organism>
<keyword evidence="6 7" id="KW-0472">Membrane</keyword>
<evidence type="ECO:0000256" key="1">
    <source>
        <dbReference type="ARBA" id="ARBA00004127"/>
    </source>
</evidence>
<dbReference type="OrthoDB" id="273988at2"/>
<name>A0A516V4B0_9GAMM</name>
<evidence type="ECO:0008006" key="11">
    <source>
        <dbReference type="Google" id="ProtNLM"/>
    </source>
</evidence>
<reference evidence="9 10" key="1">
    <citation type="submission" date="2019-07" db="EMBL/GenBank/DDBJ databases">
        <title>Lysobacter weifangensis sp. nov., isolated from bensulfuron-methyl contaminated farmland soil.</title>
        <authorList>
            <person name="Zhao H."/>
        </authorList>
    </citation>
    <scope>NUCLEOTIDE SEQUENCE [LARGE SCALE GENOMIC DNA]</scope>
    <source>
        <strain evidence="9 10">CC-Bw-6</strain>
    </source>
</reference>
<dbReference type="PANTHER" id="PTHR13416">
    <property type="match status" value="1"/>
</dbReference>
<evidence type="ECO:0000256" key="3">
    <source>
        <dbReference type="ARBA" id="ARBA00022692"/>
    </source>
</evidence>
<evidence type="ECO:0000313" key="10">
    <source>
        <dbReference type="Proteomes" id="UP000315891"/>
    </source>
</evidence>
<evidence type="ECO:0000256" key="5">
    <source>
        <dbReference type="ARBA" id="ARBA00022989"/>
    </source>
</evidence>
<dbReference type="AlphaFoldDB" id="A0A516V4B0"/>
<evidence type="ECO:0000256" key="6">
    <source>
        <dbReference type="ARBA" id="ARBA00023136"/>
    </source>
</evidence>
<feature type="signal peptide" evidence="8">
    <location>
        <begin position="1"/>
        <end position="18"/>
    </location>
</feature>
<dbReference type="RefSeq" id="WP_143878885.1">
    <property type="nucleotide sequence ID" value="NZ_BAABLZ010000001.1"/>
</dbReference>
<evidence type="ECO:0000256" key="8">
    <source>
        <dbReference type="SAM" id="SignalP"/>
    </source>
</evidence>
<evidence type="ECO:0000256" key="4">
    <source>
        <dbReference type="ARBA" id="ARBA00022824"/>
    </source>
</evidence>
<gene>
    <name evidence="9" type="ORF">FNZ56_05540</name>
</gene>